<dbReference type="GO" id="GO:0005524">
    <property type="term" value="F:ATP binding"/>
    <property type="evidence" value="ECO:0007669"/>
    <property type="project" value="UniProtKB-KW"/>
</dbReference>
<name>A0A540X4R4_9BACT</name>
<dbReference type="InterPro" id="IPR014729">
    <property type="entry name" value="Rossmann-like_a/b/a_fold"/>
</dbReference>
<evidence type="ECO:0000256" key="2">
    <source>
        <dbReference type="ARBA" id="ARBA00022741"/>
    </source>
</evidence>
<dbReference type="Proteomes" id="UP000315369">
    <property type="component" value="Unassembled WGS sequence"/>
</dbReference>
<dbReference type="PANTHER" id="PTHR46268:SF27">
    <property type="entry name" value="UNIVERSAL STRESS PROTEIN RV2623"/>
    <property type="match status" value="1"/>
</dbReference>
<dbReference type="InterPro" id="IPR006016">
    <property type="entry name" value="UspA"/>
</dbReference>
<dbReference type="Gene3D" id="3.40.50.620">
    <property type="entry name" value="HUPs"/>
    <property type="match status" value="3"/>
</dbReference>
<feature type="domain" description="UspA" evidence="4">
    <location>
        <begin position="2"/>
        <end position="129"/>
    </location>
</feature>
<evidence type="ECO:0000313" key="5">
    <source>
        <dbReference type="EMBL" id="TQF15704.1"/>
    </source>
</evidence>
<proteinExistence type="inferred from homology"/>
<keyword evidence="3" id="KW-0067">ATP-binding</keyword>
<dbReference type="SUPFAM" id="SSF52402">
    <property type="entry name" value="Adenine nucleotide alpha hydrolases-like"/>
    <property type="match status" value="3"/>
</dbReference>
<dbReference type="InterPro" id="IPR006015">
    <property type="entry name" value="Universal_stress_UspA"/>
</dbReference>
<accession>A0A540X4R4</accession>
<dbReference type="PANTHER" id="PTHR46268">
    <property type="entry name" value="STRESS RESPONSE PROTEIN NHAX"/>
    <property type="match status" value="1"/>
</dbReference>
<organism evidence="5 6">
    <name type="scientific">Myxococcus llanfairpwllgwyngyllgogerychwyrndrobwllllantysiliogogogochensis</name>
    <dbReference type="NCBI Taxonomy" id="2590453"/>
    <lineage>
        <taxon>Bacteria</taxon>
        <taxon>Pseudomonadati</taxon>
        <taxon>Myxococcota</taxon>
        <taxon>Myxococcia</taxon>
        <taxon>Myxococcales</taxon>
        <taxon>Cystobacterineae</taxon>
        <taxon>Myxococcaceae</taxon>
        <taxon>Myxococcus</taxon>
    </lineage>
</organism>
<keyword evidence="2" id="KW-0547">Nucleotide-binding</keyword>
<keyword evidence="6" id="KW-1185">Reference proteome</keyword>
<evidence type="ECO:0000259" key="4">
    <source>
        <dbReference type="Pfam" id="PF00582"/>
    </source>
</evidence>
<protein>
    <submittedName>
        <fullName evidence="5">Universal stress protein</fullName>
    </submittedName>
</protein>
<evidence type="ECO:0000256" key="1">
    <source>
        <dbReference type="ARBA" id="ARBA00008791"/>
    </source>
</evidence>
<dbReference type="Pfam" id="PF00582">
    <property type="entry name" value="Usp"/>
    <property type="match status" value="3"/>
</dbReference>
<dbReference type="PRINTS" id="PR01438">
    <property type="entry name" value="UNVRSLSTRESS"/>
</dbReference>
<evidence type="ECO:0000256" key="3">
    <source>
        <dbReference type="ARBA" id="ARBA00022840"/>
    </source>
</evidence>
<dbReference type="RefSeq" id="WP_141642587.1">
    <property type="nucleotide sequence ID" value="NZ_VIFM01000037.1"/>
</dbReference>
<dbReference type="OrthoDB" id="5522460at2"/>
<gene>
    <name evidence="5" type="ORF">FJV41_11970</name>
</gene>
<reference evidence="5 6" key="1">
    <citation type="submission" date="2019-06" db="EMBL/GenBank/DDBJ databases">
        <authorList>
            <person name="Livingstone P."/>
            <person name="Whitworth D."/>
        </authorList>
    </citation>
    <scope>NUCLEOTIDE SEQUENCE [LARGE SCALE GENOMIC DNA]</scope>
    <source>
        <strain evidence="5 6">AM401</strain>
    </source>
</reference>
<comment type="similarity">
    <text evidence="1">Belongs to the universal stress protein A family.</text>
</comment>
<evidence type="ECO:0000313" key="6">
    <source>
        <dbReference type="Proteomes" id="UP000315369"/>
    </source>
</evidence>
<feature type="domain" description="UspA" evidence="4">
    <location>
        <begin position="145"/>
        <end position="284"/>
    </location>
</feature>
<dbReference type="EMBL" id="VIFM01000037">
    <property type="protein sequence ID" value="TQF15704.1"/>
    <property type="molecule type" value="Genomic_DNA"/>
</dbReference>
<sequence>MSIVCATNFSDAARRASDLAAELARKADVPLYLVHVLNPNSARAFGKALLQAAEAALGDEVRRLTKSGARVEQELRTGEASAEVAEVARQRAATLVVTAPPTQEAPFLGVGGTVDRLAQSLEVPLLAVRDAEVMEAWVQGRRALRVVLGVDRSIPFEAAREWVRGLRAWGPVEVVGARVVWPDEEYRRLGLSRPLELAEMTPELRAVLDRETEALMAPLASGGAPPRTVLEPSLGRIADHLVELAERERADLLVVGTHHRRALGKMWSVSHHALRLARISVACVSSRAVPTGVDAPLPSFRDVLVATDFSETGNRAVAHAFGLVAPGGTVHLLHVAEAGQSVETERRRLEALVPREAEATGRHARVEVVTGSKDVVTALAQAAERLCVDALVLGTHGRTGLKRAVLGSVTQAVLARTERPVLLVRPPTV</sequence>
<dbReference type="CDD" id="cd00293">
    <property type="entry name" value="USP-like"/>
    <property type="match status" value="3"/>
</dbReference>
<feature type="domain" description="UspA" evidence="4">
    <location>
        <begin position="300"/>
        <end position="425"/>
    </location>
</feature>
<comment type="caution">
    <text evidence="5">The sequence shown here is derived from an EMBL/GenBank/DDBJ whole genome shotgun (WGS) entry which is preliminary data.</text>
</comment>
<dbReference type="AlphaFoldDB" id="A0A540X4R4"/>